<dbReference type="AlphaFoldDB" id="A0A643F7D3"/>
<organism evidence="2 3">
    <name type="scientific">Ideonella dechloratans</name>
    <dbReference type="NCBI Taxonomy" id="36863"/>
    <lineage>
        <taxon>Bacteria</taxon>
        <taxon>Pseudomonadati</taxon>
        <taxon>Pseudomonadota</taxon>
        <taxon>Betaproteobacteria</taxon>
        <taxon>Burkholderiales</taxon>
        <taxon>Sphaerotilaceae</taxon>
        <taxon>Ideonella</taxon>
    </lineage>
</organism>
<evidence type="ECO:0000256" key="1">
    <source>
        <dbReference type="SAM" id="Phobius"/>
    </source>
</evidence>
<dbReference type="Gene3D" id="3.10.450.50">
    <property type="match status" value="1"/>
</dbReference>
<dbReference type="EMBL" id="VZPB01000070">
    <property type="protein sequence ID" value="KAB0574829.1"/>
    <property type="molecule type" value="Genomic_DNA"/>
</dbReference>
<dbReference type="RefSeq" id="WP_151125686.1">
    <property type="nucleotide sequence ID" value="NZ_CP088082.1"/>
</dbReference>
<protein>
    <submittedName>
        <fullName evidence="2">Uncharacterized protein</fullName>
    </submittedName>
</protein>
<proteinExistence type="predicted"/>
<keyword evidence="1" id="KW-0812">Transmembrane</keyword>
<sequence length="164" mass="17738">MKHGRWWWIAMAGLCLSQTGCGFVVVRSARWAYDALTADQRAVEAAAAELGRRMQSREPAVAAQLFEDQATWRPGTQPALVGRSAIQDQLGRLTRRQAFECAFAPEHTRAQDGVAHQSGTLKTVGDPAKAVGSFEATWQRQADGSWRLTELVSPSAPALAASCG</sequence>
<dbReference type="OrthoDB" id="6385935at2"/>
<keyword evidence="1" id="KW-0472">Membrane</keyword>
<feature type="transmembrane region" description="Helical" evidence="1">
    <location>
        <begin position="6"/>
        <end position="26"/>
    </location>
</feature>
<name>A0A643F7D3_IDEDE</name>
<keyword evidence="1" id="KW-1133">Transmembrane helix</keyword>
<dbReference type="SUPFAM" id="SSF54427">
    <property type="entry name" value="NTF2-like"/>
    <property type="match status" value="1"/>
</dbReference>
<evidence type="ECO:0000313" key="3">
    <source>
        <dbReference type="Proteomes" id="UP000430120"/>
    </source>
</evidence>
<reference evidence="2 3" key="1">
    <citation type="submission" date="2019-09" db="EMBL/GenBank/DDBJ databases">
        <title>Draft genome sequences of 48 bacterial type strains from the CCUG.</title>
        <authorList>
            <person name="Tunovic T."/>
            <person name="Pineiro-Iglesias B."/>
            <person name="Unosson C."/>
            <person name="Inganas E."/>
            <person name="Ohlen M."/>
            <person name="Cardew S."/>
            <person name="Jensie-Markopoulos S."/>
            <person name="Salva-Serra F."/>
            <person name="Jaen-Luchoro D."/>
            <person name="Karlsson R."/>
            <person name="Svensson-Stadler L."/>
            <person name="Chun J."/>
            <person name="Moore E."/>
        </authorList>
    </citation>
    <scope>NUCLEOTIDE SEQUENCE [LARGE SCALE GENOMIC DNA]</scope>
    <source>
        <strain evidence="2 3">CCUG 30977</strain>
    </source>
</reference>
<accession>A0A643F7D3</accession>
<comment type="caution">
    <text evidence="2">The sequence shown here is derived from an EMBL/GenBank/DDBJ whole genome shotgun (WGS) entry which is preliminary data.</text>
</comment>
<evidence type="ECO:0000313" key="2">
    <source>
        <dbReference type="EMBL" id="KAB0574829.1"/>
    </source>
</evidence>
<keyword evidence="3" id="KW-1185">Reference proteome</keyword>
<dbReference type="InterPro" id="IPR032710">
    <property type="entry name" value="NTF2-like_dom_sf"/>
</dbReference>
<dbReference type="Proteomes" id="UP000430120">
    <property type="component" value="Unassembled WGS sequence"/>
</dbReference>
<gene>
    <name evidence="2" type="ORF">F7Q92_19175</name>
</gene>